<dbReference type="Pfam" id="PF00407">
    <property type="entry name" value="Bet_v_1"/>
    <property type="match status" value="1"/>
</dbReference>
<reference evidence="2" key="1">
    <citation type="submission" date="2020-07" db="EMBL/GenBank/DDBJ databases">
        <title>Ethylene signaling mediates host invasion by parasitic plants.</title>
        <authorList>
            <person name="Yoshida S."/>
        </authorList>
    </citation>
    <scope>NUCLEOTIDE SEQUENCE</scope>
    <source>
        <strain evidence="2">Okayama</strain>
    </source>
</reference>
<gene>
    <name evidence="2" type="ORF">PHJA_000027200</name>
</gene>
<keyword evidence="3" id="KW-1185">Reference proteome</keyword>
<dbReference type="Proteomes" id="UP000653305">
    <property type="component" value="Unassembled WGS sequence"/>
</dbReference>
<feature type="domain" description="Bet v I/Major latex protein" evidence="1">
    <location>
        <begin position="2"/>
        <end position="152"/>
    </location>
</feature>
<dbReference type="InterPro" id="IPR023393">
    <property type="entry name" value="START-like_dom_sf"/>
</dbReference>
<name>A0A830AWZ9_9LAMI</name>
<dbReference type="CDD" id="cd07816">
    <property type="entry name" value="Bet_v1-like"/>
    <property type="match status" value="1"/>
</dbReference>
<sequence length="152" mass="16805">MAQLAKIEAKADIKCPPAKVYDFFKYDMNKFIDMFPQIFKSAQLLEGEEGQAGNVKLFEYVLGCIDGVGKRMSVKVKSEAINDGERSITFRVIEGDVLELYTSFAAKVTVTGGSVSWHIEFEKANDSAPNPDNYAALAVEITKGLDLYLLAH</sequence>
<dbReference type="InterPro" id="IPR000916">
    <property type="entry name" value="Bet_v_I/MLP"/>
</dbReference>
<proteinExistence type="predicted"/>
<dbReference type="EMBL" id="BMAC01000002">
    <property type="protein sequence ID" value="GFP78837.1"/>
    <property type="molecule type" value="Genomic_DNA"/>
</dbReference>
<evidence type="ECO:0000259" key="1">
    <source>
        <dbReference type="SMART" id="SM01037"/>
    </source>
</evidence>
<dbReference type="InterPro" id="IPR051761">
    <property type="entry name" value="MLP-like_ligand-binding"/>
</dbReference>
<evidence type="ECO:0000313" key="2">
    <source>
        <dbReference type="EMBL" id="GFP78837.1"/>
    </source>
</evidence>
<dbReference type="PANTHER" id="PTHR31907">
    <property type="entry name" value="MLP-LIKE PROTEIN 423"/>
    <property type="match status" value="1"/>
</dbReference>
<dbReference type="AlphaFoldDB" id="A0A830AWZ9"/>
<comment type="caution">
    <text evidence="2">The sequence shown here is derived from an EMBL/GenBank/DDBJ whole genome shotgun (WGS) entry which is preliminary data.</text>
</comment>
<organism evidence="2 3">
    <name type="scientific">Phtheirospermum japonicum</name>
    <dbReference type="NCBI Taxonomy" id="374723"/>
    <lineage>
        <taxon>Eukaryota</taxon>
        <taxon>Viridiplantae</taxon>
        <taxon>Streptophyta</taxon>
        <taxon>Embryophyta</taxon>
        <taxon>Tracheophyta</taxon>
        <taxon>Spermatophyta</taxon>
        <taxon>Magnoliopsida</taxon>
        <taxon>eudicotyledons</taxon>
        <taxon>Gunneridae</taxon>
        <taxon>Pentapetalae</taxon>
        <taxon>asterids</taxon>
        <taxon>lamiids</taxon>
        <taxon>Lamiales</taxon>
        <taxon>Orobanchaceae</taxon>
        <taxon>Orobanchaceae incertae sedis</taxon>
        <taxon>Phtheirospermum</taxon>
    </lineage>
</organism>
<protein>
    <submittedName>
        <fullName evidence="2">Mlp-like protein 31</fullName>
    </submittedName>
</protein>
<dbReference type="Gene3D" id="3.30.530.20">
    <property type="match status" value="1"/>
</dbReference>
<dbReference type="GO" id="GO:0006952">
    <property type="term" value="P:defense response"/>
    <property type="evidence" value="ECO:0007669"/>
    <property type="project" value="InterPro"/>
</dbReference>
<dbReference type="OrthoDB" id="1567931at2759"/>
<accession>A0A830AWZ9</accession>
<dbReference type="SUPFAM" id="SSF55961">
    <property type="entry name" value="Bet v1-like"/>
    <property type="match status" value="1"/>
</dbReference>
<evidence type="ECO:0000313" key="3">
    <source>
        <dbReference type="Proteomes" id="UP000653305"/>
    </source>
</evidence>
<dbReference type="SMART" id="SM01037">
    <property type="entry name" value="Bet_v_1"/>
    <property type="match status" value="1"/>
</dbReference>